<feature type="transmembrane region" description="Helical" evidence="6">
    <location>
        <begin position="555"/>
        <end position="577"/>
    </location>
</feature>
<dbReference type="AlphaFoldDB" id="A0A1A2XX86"/>
<evidence type="ECO:0000313" key="9">
    <source>
        <dbReference type="Proteomes" id="UP000093943"/>
    </source>
</evidence>
<reference evidence="9" key="1">
    <citation type="submission" date="2016-06" db="EMBL/GenBank/DDBJ databases">
        <authorList>
            <person name="Sutton G."/>
            <person name="Brinkac L."/>
            <person name="Sanka R."/>
            <person name="Adams M."/>
            <person name="Lau E."/>
            <person name="Sam S."/>
            <person name="Sreng N."/>
            <person name="Him V."/>
            <person name="Kerleguer A."/>
            <person name="Cheng S."/>
        </authorList>
    </citation>
    <scope>NUCLEOTIDE SEQUENCE [LARGE SCALE GENOMIC DNA]</scope>
    <source>
        <strain evidence="9">E1876</strain>
    </source>
</reference>
<name>A0A1A2XX86_MYCSD</name>
<dbReference type="GO" id="GO:0005886">
    <property type="term" value="C:plasma membrane"/>
    <property type="evidence" value="ECO:0007669"/>
    <property type="project" value="UniProtKB-SubCell"/>
</dbReference>
<feature type="transmembrane region" description="Helical" evidence="6">
    <location>
        <begin position="175"/>
        <end position="194"/>
    </location>
</feature>
<dbReference type="Proteomes" id="UP000093943">
    <property type="component" value="Unassembled WGS sequence"/>
</dbReference>
<feature type="transmembrane region" description="Helical" evidence="6">
    <location>
        <begin position="407"/>
        <end position="425"/>
    </location>
</feature>
<evidence type="ECO:0000313" key="8">
    <source>
        <dbReference type="EMBL" id="OBI29692.1"/>
    </source>
</evidence>
<dbReference type="InterPro" id="IPR008457">
    <property type="entry name" value="Cu-R_CopD_dom"/>
</dbReference>
<feature type="transmembrane region" description="Helical" evidence="6">
    <location>
        <begin position="206"/>
        <end position="228"/>
    </location>
</feature>
<keyword evidence="4 6" id="KW-1133">Transmembrane helix</keyword>
<dbReference type="InterPro" id="IPR019108">
    <property type="entry name" value="Caa3_assmbl_CtaG-rel"/>
</dbReference>
<evidence type="ECO:0000256" key="2">
    <source>
        <dbReference type="ARBA" id="ARBA00022475"/>
    </source>
</evidence>
<dbReference type="GO" id="GO:0006825">
    <property type="term" value="P:copper ion transport"/>
    <property type="evidence" value="ECO:0007669"/>
    <property type="project" value="InterPro"/>
</dbReference>
<comment type="subcellular location">
    <subcellularLocation>
        <location evidence="1">Cell membrane</location>
        <topology evidence="1">Multi-pass membrane protein</topology>
    </subcellularLocation>
</comment>
<feature type="transmembrane region" description="Helical" evidence="6">
    <location>
        <begin position="608"/>
        <end position="628"/>
    </location>
</feature>
<feature type="transmembrane region" description="Helical" evidence="6">
    <location>
        <begin position="274"/>
        <end position="293"/>
    </location>
</feature>
<dbReference type="EMBL" id="LZKG01000084">
    <property type="protein sequence ID" value="OBI29692.1"/>
    <property type="molecule type" value="Genomic_DNA"/>
</dbReference>
<feature type="transmembrane region" description="Helical" evidence="6">
    <location>
        <begin position="103"/>
        <end position="120"/>
    </location>
</feature>
<protein>
    <submittedName>
        <fullName evidence="8">Copper resistance protein CopD</fullName>
    </submittedName>
</protein>
<evidence type="ECO:0000256" key="1">
    <source>
        <dbReference type="ARBA" id="ARBA00004651"/>
    </source>
</evidence>
<keyword evidence="5 6" id="KW-0472">Membrane</keyword>
<evidence type="ECO:0000256" key="4">
    <source>
        <dbReference type="ARBA" id="ARBA00022989"/>
    </source>
</evidence>
<organism evidence="8 9">
    <name type="scientific">Mycolicibacter sinensis (strain JDM601)</name>
    <name type="common">Mycobacterium sinense</name>
    <dbReference type="NCBI Taxonomy" id="875328"/>
    <lineage>
        <taxon>Bacteria</taxon>
        <taxon>Bacillati</taxon>
        <taxon>Actinomycetota</taxon>
        <taxon>Actinomycetes</taxon>
        <taxon>Mycobacteriales</taxon>
        <taxon>Mycobacteriaceae</taxon>
        <taxon>Mycolicibacter</taxon>
    </lineage>
</organism>
<sequence length="670" mass="70545">MTAIPATRARSATYLPVLVGVAILAGCTAAGIAALSLADALTATGLPDPGPVTTLGLPFVRAAGEIAAVLAVGSFLLAAFLVPPQGSGVLDAAGYRALRLGTAASGTWAVCAALLVPLTISDVSGHPLSELLDPVTTWSLAGLIDTASAWRWTALLAAALTLASRPVLRWSWTPVLLAGSLLTLVPLGLTGHSAAGGSHDLATNSLLIHLVAAGLWAGGLLALLVHALRGAEHADLAARRFSTVALWCFVAMGLSGVLNALVRLAPSDLLTTEYGRLVLAKFIALCVLGVVGVRQRRRGVAALQADGQARGPLIRLALIEAGVFAVTFGIAVGLGRTPPPPPPVLNPSIPMVKIGYDFAGPPTVARILFDWRFDVIFGTAAIVLAAVYLAGVWRLRRRGDAWPVGRTAAWLLGCATLLVATSSGTGRYMPAMFSMHMVVHMLLSMLVPILLVLGGPTTLALRALPAAGRGEPPAMREWLLAALHSRVSRFFTNPIIAAVIFVAGFYGLYFSTIFDSIVGSHAGHVAMNVHFLLSGYLFYWVVIGVDPTPRPISPLAKLAVVFASLPLHGFFGVFLMGMHKVLGEWFYAGLRLPWHTDLAGDQHLGGGITWAAGELPLVVVMIALLVQWQRSDRRTAKRLDRSADRDEDAELVAYNAMLAEAARRDALGQH</sequence>
<dbReference type="Pfam" id="PF05425">
    <property type="entry name" value="CopD"/>
    <property type="match status" value="1"/>
</dbReference>
<dbReference type="OrthoDB" id="5241646at2"/>
<dbReference type="PANTHER" id="PTHR34820:SF4">
    <property type="entry name" value="INNER MEMBRANE PROTEIN YEBZ"/>
    <property type="match status" value="1"/>
</dbReference>
<dbReference type="RefSeq" id="WP_064921227.1">
    <property type="nucleotide sequence ID" value="NZ_LZJK01000059.1"/>
</dbReference>
<keyword evidence="3 6" id="KW-0812">Transmembrane</keyword>
<feature type="transmembrane region" description="Helical" evidence="6">
    <location>
        <begin position="522"/>
        <end position="543"/>
    </location>
</feature>
<gene>
    <name evidence="8" type="ORF">A5710_21225</name>
</gene>
<feature type="transmembrane region" description="Helical" evidence="6">
    <location>
        <begin position="490"/>
        <end position="510"/>
    </location>
</feature>
<evidence type="ECO:0000259" key="7">
    <source>
        <dbReference type="Pfam" id="PF05425"/>
    </source>
</evidence>
<evidence type="ECO:0000256" key="3">
    <source>
        <dbReference type="ARBA" id="ARBA00022692"/>
    </source>
</evidence>
<feature type="domain" description="Copper resistance protein D" evidence="7">
    <location>
        <begin position="237"/>
        <end position="334"/>
    </location>
</feature>
<feature type="transmembrane region" description="Helical" evidence="6">
    <location>
        <begin position="12"/>
        <end position="38"/>
    </location>
</feature>
<evidence type="ECO:0000256" key="6">
    <source>
        <dbReference type="SAM" id="Phobius"/>
    </source>
</evidence>
<dbReference type="PANTHER" id="PTHR34820">
    <property type="entry name" value="INNER MEMBRANE PROTEIN YEBZ"/>
    <property type="match status" value="1"/>
</dbReference>
<feature type="transmembrane region" description="Helical" evidence="6">
    <location>
        <begin position="313"/>
        <end position="334"/>
    </location>
</feature>
<feature type="transmembrane region" description="Helical" evidence="6">
    <location>
        <begin position="240"/>
        <end position="262"/>
    </location>
</feature>
<feature type="transmembrane region" description="Helical" evidence="6">
    <location>
        <begin position="431"/>
        <end position="453"/>
    </location>
</feature>
<feature type="transmembrane region" description="Helical" evidence="6">
    <location>
        <begin position="375"/>
        <end position="395"/>
    </location>
</feature>
<feature type="transmembrane region" description="Helical" evidence="6">
    <location>
        <begin position="58"/>
        <end position="82"/>
    </location>
</feature>
<dbReference type="Pfam" id="PF09678">
    <property type="entry name" value="Caa3_CtaG"/>
    <property type="match status" value="1"/>
</dbReference>
<accession>A0A1A2XX86</accession>
<feature type="transmembrane region" description="Helical" evidence="6">
    <location>
        <begin position="140"/>
        <end position="163"/>
    </location>
</feature>
<evidence type="ECO:0000256" key="5">
    <source>
        <dbReference type="ARBA" id="ARBA00023136"/>
    </source>
</evidence>
<dbReference type="InterPro" id="IPR032694">
    <property type="entry name" value="CopC/D"/>
</dbReference>
<proteinExistence type="predicted"/>
<comment type="caution">
    <text evidence="8">The sequence shown here is derived from an EMBL/GenBank/DDBJ whole genome shotgun (WGS) entry which is preliminary data.</text>
</comment>
<keyword evidence="2" id="KW-1003">Cell membrane</keyword>